<keyword evidence="3 7" id="KW-0547">Nucleotide-binding</keyword>
<dbReference type="PROSITE" id="PS00107">
    <property type="entry name" value="PROTEIN_KINASE_ATP"/>
    <property type="match status" value="1"/>
</dbReference>
<proteinExistence type="predicted"/>
<dbReference type="EMBL" id="LDAU01000073">
    <property type="protein sequence ID" value="KRX08105.1"/>
    <property type="molecule type" value="Genomic_DNA"/>
</dbReference>
<evidence type="ECO:0000256" key="9">
    <source>
        <dbReference type="PROSITE-ProRule" id="PRU10141"/>
    </source>
</evidence>
<evidence type="ECO:0000256" key="1">
    <source>
        <dbReference type="ARBA" id="ARBA00022527"/>
    </source>
</evidence>
<dbReference type="Pfam" id="PF00069">
    <property type="entry name" value="Pkinase"/>
    <property type="match status" value="1"/>
</dbReference>
<protein>
    <submittedName>
        <fullName evidence="12">Protein kinase-like domain</fullName>
    </submittedName>
</protein>
<gene>
    <name evidence="12" type="ORF">PPERSA_01650</name>
</gene>
<dbReference type="AlphaFoldDB" id="A0A0V0R0P5"/>
<evidence type="ECO:0000259" key="11">
    <source>
        <dbReference type="PROSITE" id="PS50011"/>
    </source>
</evidence>
<evidence type="ECO:0000256" key="5">
    <source>
        <dbReference type="ARBA" id="ARBA00022840"/>
    </source>
</evidence>
<feature type="binding site" evidence="7 9">
    <location>
        <position position="149"/>
    </location>
    <ligand>
        <name>ATP</name>
        <dbReference type="ChEBI" id="CHEBI:30616"/>
    </ligand>
</feature>
<dbReference type="OrthoDB" id="449424at2759"/>
<dbReference type="Proteomes" id="UP000054937">
    <property type="component" value="Unassembled WGS sequence"/>
</dbReference>
<evidence type="ECO:0000256" key="3">
    <source>
        <dbReference type="ARBA" id="ARBA00022741"/>
    </source>
</evidence>
<dbReference type="InterPro" id="IPR017441">
    <property type="entry name" value="Protein_kinase_ATP_BS"/>
</dbReference>
<comment type="caution">
    <text evidence="12">The sequence shown here is derived from an EMBL/GenBank/DDBJ whole genome shotgun (WGS) entry which is preliminary data.</text>
</comment>
<keyword evidence="13" id="KW-1185">Reference proteome</keyword>
<feature type="binding site" evidence="7">
    <location>
        <position position="276"/>
    </location>
    <ligand>
        <name>ATP</name>
        <dbReference type="ChEBI" id="CHEBI:30616"/>
    </ligand>
</feature>
<dbReference type="InParanoid" id="A0A0V0R0P5"/>
<name>A0A0V0R0P5_PSEPJ</name>
<dbReference type="GO" id="GO:0004674">
    <property type="term" value="F:protein serine/threonine kinase activity"/>
    <property type="evidence" value="ECO:0007669"/>
    <property type="project" value="UniProtKB-KW"/>
</dbReference>
<dbReference type="SMART" id="SM00220">
    <property type="entry name" value="S_TKc"/>
    <property type="match status" value="1"/>
</dbReference>
<evidence type="ECO:0000256" key="8">
    <source>
        <dbReference type="PIRSR" id="PIRSR630616-3"/>
    </source>
</evidence>
<keyword evidence="5 7" id="KW-0067">ATP-binding</keyword>
<dbReference type="PROSITE" id="PS50011">
    <property type="entry name" value="PROTEIN_KINASE_DOM"/>
    <property type="match status" value="1"/>
</dbReference>
<dbReference type="InterPro" id="IPR008271">
    <property type="entry name" value="Ser/Thr_kinase_AS"/>
</dbReference>
<accession>A0A0V0R0P5</accession>
<dbReference type="PROSITE" id="PS00108">
    <property type="entry name" value="PROTEIN_KINASE_ST"/>
    <property type="match status" value="1"/>
</dbReference>
<feature type="domain" description="Protein kinase" evidence="11">
    <location>
        <begin position="120"/>
        <end position="408"/>
    </location>
</feature>
<evidence type="ECO:0000313" key="13">
    <source>
        <dbReference type="Proteomes" id="UP000054937"/>
    </source>
</evidence>
<evidence type="ECO:0000256" key="6">
    <source>
        <dbReference type="PIRSR" id="PIRSR630616-1"/>
    </source>
</evidence>
<feature type="active site" description="Proton acceptor" evidence="6">
    <location>
        <position position="242"/>
    </location>
</feature>
<evidence type="ECO:0000313" key="12">
    <source>
        <dbReference type="EMBL" id="KRX08105.1"/>
    </source>
</evidence>
<dbReference type="Gene3D" id="1.10.510.10">
    <property type="entry name" value="Transferase(Phosphotransferase) domain 1"/>
    <property type="match status" value="1"/>
</dbReference>
<feature type="binding site" evidence="7">
    <location>
        <begin position="246"/>
        <end position="247"/>
    </location>
    <ligand>
        <name>ATP</name>
        <dbReference type="ChEBI" id="CHEBI:30616"/>
    </ligand>
</feature>
<evidence type="ECO:0000256" key="2">
    <source>
        <dbReference type="ARBA" id="ARBA00022679"/>
    </source>
</evidence>
<dbReference type="SUPFAM" id="SSF56112">
    <property type="entry name" value="Protein kinase-like (PK-like)"/>
    <property type="match status" value="1"/>
</dbReference>
<dbReference type="GO" id="GO:0005524">
    <property type="term" value="F:ATP binding"/>
    <property type="evidence" value="ECO:0007669"/>
    <property type="project" value="UniProtKB-UniRule"/>
</dbReference>
<sequence length="637" mass="75764">MSVDEKYLKQILNSKDNLQIQDPIKNILKTEHTQGENESSFRLLQNQNTKKLQHRNLQQHQQKINKQSTKQRQSNKTPIKVNYNVKQQVKKFQNIQPQQQQIKNNQEDHFLGQNLKIQDFLILNVIGHGAYAQVRLAKSVINNQIYALKIYDKRMIKDDERIKNINKEIQILQMIKHPNIYDYYGKIENRDSINLILEYMGEQDLQNYLESRSPTEFQVKRIFFQIAKGLEYLHRKNIVHRDIKLENIMIQSQNQGENLVQNLTQSQNNLQIKIIDFGFGTQIIANQSYQLRIWCGTPKYMAPELVNRQSYNGPPVDVWAYGVMLSLDVSPIKKTPISLIQDAHILNVDQNPKEQQKIQKSALKIDKSEIQQKNFNFDVNKLFKRYHNDSEIAIENSKKLKENLENYFIENHSNFSKNINNSQNITYLQQQQLTSKIEKAFLTQITPNQYSQSMNSSMTQENLINNNISYNFKSNQQNFRLPKNIDFSTLTKEKNQKSTKSFDFFQNQSSNFQEQKGNEQENENKSYNQIQNINQYKKIFILQDNGYNKQSEKIFEFQFLYKQKFDEEYKQKNWDNKMKKLFENLKSECRYFFDISKTQEINLFLINENPIENLDLIPQNCNILFIYLTKYQKGFMI</sequence>
<keyword evidence="1" id="KW-0723">Serine/threonine-protein kinase</keyword>
<organism evidence="12 13">
    <name type="scientific">Pseudocohnilembus persalinus</name>
    <name type="common">Ciliate</name>
    <dbReference type="NCBI Taxonomy" id="266149"/>
    <lineage>
        <taxon>Eukaryota</taxon>
        <taxon>Sar</taxon>
        <taxon>Alveolata</taxon>
        <taxon>Ciliophora</taxon>
        <taxon>Intramacronucleata</taxon>
        <taxon>Oligohymenophorea</taxon>
        <taxon>Scuticociliatia</taxon>
        <taxon>Philasterida</taxon>
        <taxon>Pseudocohnilembidae</taxon>
        <taxon>Pseudocohnilembus</taxon>
    </lineage>
</organism>
<feature type="cross-link" description="Glycyl lysine isopeptide (Lys-Gly) (interchain with G-Cter in SUMO2)" evidence="8">
    <location>
        <position position="244"/>
    </location>
</feature>
<dbReference type="InterPro" id="IPR030616">
    <property type="entry name" value="Aur-like"/>
</dbReference>
<dbReference type="InterPro" id="IPR011009">
    <property type="entry name" value="Kinase-like_dom_sf"/>
</dbReference>
<feature type="region of interest" description="Disordered" evidence="10">
    <location>
        <begin position="50"/>
        <end position="77"/>
    </location>
</feature>
<keyword evidence="4 12" id="KW-0418">Kinase</keyword>
<evidence type="ECO:0000256" key="7">
    <source>
        <dbReference type="PIRSR" id="PIRSR630616-2"/>
    </source>
</evidence>
<evidence type="ECO:0000256" key="4">
    <source>
        <dbReference type="ARBA" id="ARBA00022777"/>
    </source>
</evidence>
<evidence type="ECO:0000256" key="10">
    <source>
        <dbReference type="SAM" id="MobiDB-lite"/>
    </source>
</evidence>
<dbReference type="InterPro" id="IPR000719">
    <property type="entry name" value="Prot_kinase_dom"/>
</dbReference>
<keyword evidence="2" id="KW-0808">Transferase</keyword>
<reference evidence="12 13" key="1">
    <citation type="journal article" date="2015" name="Sci. Rep.">
        <title>Genome of the facultative scuticociliatosis pathogen Pseudocohnilembus persalinus provides insight into its virulence through horizontal gene transfer.</title>
        <authorList>
            <person name="Xiong J."/>
            <person name="Wang G."/>
            <person name="Cheng J."/>
            <person name="Tian M."/>
            <person name="Pan X."/>
            <person name="Warren A."/>
            <person name="Jiang C."/>
            <person name="Yuan D."/>
            <person name="Miao W."/>
        </authorList>
    </citation>
    <scope>NUCLEOTIDE SEQUENCE [LARGE SCALE GENOMIC DNA]</scope>
    <source>
        <strain evidence="12">36N120E</strain>
    </source>
</reference>
<dbReference type="PANTHER" id="PTHR24350">
    <property type="entry name" value="SERINE/THREONINE-PROTEIN KINASE IAL-RELATED"/>
    <property type="match status" value="1"/>
</dbReference>